<dbReference type="GO" id="GO:0006508">
    <property type="term" value="P:proteolysis"/>
    <property type="evidence" value="ECO:0007669"/>
    <property type="project" value="UniProtKB-KW"/>
</dbReference>
<evidence type="ECO:0000256" key="2">
    <source>
        <dbReference type="ARBA" id="ARBA00009045"/>
    </source>
</evidence>
<protein>
    <submittedName>
        <fullName evidence="10">Rhomboid family intramembrane serine protease</fullName>
    </submittedName>
</protein>
<feature type="transmembrane region" description="Helical" evidence="7">
    <location>
        <begin position="143"/>
        <end position="160"/>
    </location>
</feature>
<feature type="transmembrane region" description="Helical" evidence="7">
    <location>
        <begin position="113"/>
        <end position="137"/>
    </location>
</feature>
<feature type="domain" description="Peptidase S54 rhomboid" evidence="8">
    <location>
        <begin position="73"/>
        <end position="220"/>
    </location>
</feature>
<proteinExistence type="inferred from homology"/>
<comment type="similarity">
    <text evidence="2">Belongs to the peptidase S54 family.</text>
</comment>
<keyword evidence="10" id="KW-0645">Protease</keyword>
<evidence type="ECO:0000256" key="5">
    <source>
        <dbReference type="ARBA" id="ARBA00022989"/>
    </source>
</evidence>
<keyword evidence="4" id="KW-0378">Hydrolase</keyword>
<dbReference type="PANTHER" id="PTHR43731">
    <property type="entry name" value="RHOMBOID PROTEASE"/>
    <property type="match status" value="1"/>
</dbReference>
<dbReference type="InterPro" id="IPR022764">
    <property type="entry name" value="Peptidase_S54_rhomboid_dom"/>
</dbReference>
<evidence type="ECO:0000256" key="4">
    <source>
        <dbReference type="ARBA" id="ARBA00022801"/>
    </source>
</evidence>
<keyword evidence="5 7" id="KW-1133">Transmembrane helix</keyword>
<dbReference type="InterPro" id="IPR035952">
    <property type="entry name" value="Rhomboid-like_sf"/>
</dbReference>
<accession>A0A9D7SCE7</accession>
<gene>
    <name evidence="10" type="ORF">IPO85_16475</name>
</gene>
<name>A0A9D7SCE7_9BACT</name>
<feature type="transmembrane region" description="Helical" evidence="7">
    <location>
        <begin position="20"/>
        <end position="42"/>
    </location>
</feature>
<evidence type="ECO:0000256" key="1">
    <source>
        <dbReference type="ARBA" id="ARBA00004141"/>
    </source>
</evidence>
<feature type="transmembrane region" description="Helical" evidence="7">
    <location>
        <begin position="54"/>
        <end position="76"/>
    </location>
</feature>
<feature type="transmembrane region" description="Helical" evidence="7">
    <location>
        <begin position="172"/>
        <end position="193"/>
    </location>
</feature>
<feature type="domain" description="DUF6576" evidence="9">
    <location>
        <begin position="259"/>
        <end position="293"/>
    </location>
</feature>
<evidence type="ECO:0000256" key="3">
    <source>
        <dbReference type="ARBA" id="ARBA00022692"/>
    </source>
</evidence>
<dbReference type="GO" id="GO:0004252">
    <property type="term" value="F:serine-type endopeptidase activity"/>
    <property type="evidence" value="ECO:0007669"/>
    <property type="project" value="InterPro"/>
</dbReference>
<organism evidence="10 11">
    <name type="scientific">Candidatus Defluviibacterium haderslevense</name>
    <dbReference type="NCBI Taxonomy" id="2981993"/>
    <lineage>
        <taxon>Bacteria</taxon>
        <taxon>Pseudomonadati</taxon>
        <taxon>Bacteroidota</taxon>
        <taxon>Saprospiria</taxon>
        <taxon>Saprospirales</taxon>
        <taxon>Saprospiraceae</taxon>
        <taxon>Candidatus Defluviibacterium</taxon>
    </lineage>
</organism>
<evidence type="ECO:0000259" key="9">
    <source>
        <dbReference type="Pfam" id="PF20216"/>
    </source>
</evidence>
<evidence type="ECO:0000259" key="8">
    <source>
        <dbReference type="Pfam" id="PF01694"/>
    </source>
</evidence>
<dbReference type="EMBL" id="JADKFW010000015">
    <property type="protein sequence ID" value="MBK9719075.1"/>
    <property type="molecule type" value="Genomic_DNA"/>
</dbReference>
<sequence>MFSEIIKDVKYQIRIGGPWVRIILLCAAVFFIVNIIKSYFIFSQQGLNTNEYQTILKYIVLSSSIWHNFIFPWVWITHLFVHEGLFHFIWNMVALYWFGLIVEDFIGRRAALIIFFEGGIVGGIFFLLSCQVIPWYQNQGSHITAYGASAGIMALLFAAAKISPNYNIRLLLIGNVPIKYLALVLLVLDLLFMSQENTGGHIAHIGGALFGYLYIFLLRKGISLDPGKLFVPKLNSPKKSKYQQKKQQTKKAPIVANDNKEERLNQILEKIKREGIEVLTAEEKYFLEEMSKH</sequence>
<dbReference type="SUPFAM" id="SSF144091">
    <property type="entry name" value="Rhomboid-like"/>
    <property type="match status" value="1"/>
</dbReference>
<evidence type="ECO:0000256" key="6">
    <source>
        <dbReference type="ARBA" id="ARBA00023136"/>
    </source>
</evidence>
<comment type="subcellular location">
    <subcellularLocation>
        <location evidence="1">Membrane</location>
        <topology evidence="1">Multi-pass membrane protein</topology>
    </subcellularLocation>
</comment>
<dbReference type="Gene3D" id="1.20.1540.10">
    <property type="entry name" value="Rhomboid-like"/>
    <property type="match status" value="1"/>
</dbReference>
<dbReference type="Pfam" id="PF20216">
    <property type="entry name" value="DUF6576"/>
    <property type="match status" value="1"/>
</dbReference>
<evidence type="ECO:0000256" key="7">
    <source>
        <dbReference type="SAM" id="Phobius"/>
    </source>
</evidence>
<reference evidence="10 11" key="1">
    <citation type="submission" date="2020-10" db="EMBL/GenBank/DDBJ databases">
        <title>Connecting structure to function with the recovery of over 1000 high-quality activated sludge metagenome-assembled genomes encoding full-length rRNA genes using long-read sequencing.</title>
        <authorList>
            <person name="Singleton C.M."/>
            <person name="Petriglieri F."/>
            <person name="Kristensen J.M."/>
            <person name="Kirkegaard R.H."/>
            <person name="Michaelsen T.Y."/>
            <person name="Andersen M.H."/>
            <person name="Karst S.M."/>
            <person name="Dueholm M.S."/>
            <person name="Nielsen P.H."/>
            <person name="Albertsen M."/>
        </authorList>
    </citation>
    <scope>NUCLEOTIDE SEQUENCE [LARGE SCALE GENOMIC DNA]</scope>
    <source>
        <strain evidence="10">Ribe_18-Q3-R11-54_BAT3C.373</strain>
    </source>
</reference>
<dbReference type="AlphaFoldDB" id="A0A9D7SCE7"/>
<evidence type="ECO:0000313" key="11">
    <source>
        <dbReference type="Proteomes" id="UP000808349"/>
    </source>
</evidence>
<comment type="caution">
    <text evidence="10">The sequence shown here is derived from an EMBL/GenBank/DDBJ whole genome shotgun (WGS) entry which is preliminary data.</text>
</comment>
<feature type="transmembrane region" description="Helical" evidence="7">
    <location>
        <begin position="88"/>
        <end position="106"/>
    </location>
</feature>
<keyword evidence="3 7" id="KW-0812">Transmembrane</keyword>
<feature type="transmembrane region" description="Helical" evidence="7">
    <location>
        <begin position="199"/>
        <end position="218"/>
    </location>
</feature>
<dbReference type="InterPro" id="IPR050925">
    <property type="entry name" value="Rhomboid_protease_S54"/>
</dbReference>
<dbReference type="Pfam" id="PF01694">
    <property type="entry name" value="Rhomboid"/>
    <property type="match status" value="1"/>
</dbReference>
<dbReference type="PANTHER" id="PTHR43731:SF14">
    <property type="entry name" value="PRESENILIN-ASSOCIATED RHOMBOID-LIKE PROTEIN, MITOCHONDRIAL"/>
    <property type="match status" value="1"/>
</dbReference>
<dbReference type="Proteomes" id="UP000808349">
    <property type="component" value="Unassembled WGS sequence"/>
</dbReference>
<evidence type="ECO:0000313" key="10">
    <source>
        <dbReference type="EMBL" id="MBK9719075.1"/>
    </source>
</evidence>
<dbReference type="InterPro" id="IPR046483">
    <property type="entry name" value="DUF6576"/>
</dbReference>
<keyword evidence="6 7" id="KW-0472">Membrane</keyword>
<dbReference type="GO" id="GO:0016020">
    <property type="term" value="C:membrane"/>
    <property type="evidence" value="ECO:0007669"/>
    <property type="project" value="UniProtKB-SubCell"/>
</dbReference>